<dbReference type="PROSITE" id="PS50059">
    <property type="entry name" value="FKBP_PPIASE"/>
    <property type="match status" value="1"/>
</dbReference>
<comment type="catalytic activity">
    <reaction evidence="1 9 10">
        <text>[protein]-peptidylproline (omega=180) = [protein]-peptidylproline (omega=0)</text>
        <dbReference type="Rhea" id="RHEA:16237"/>
        <dbReference type="Rhea" id="RHEA-COMP:10747"/>
        <dbReference type="Rhea" id="RHEA-COMP:10748"/>
        <dbReference type="ChEBI" id="CHEBI:83833"/>
        <dbReference type="ChEBI" id="CHEBI:83834"/>
        <dbReference type="EC" id="5.2.1.8"/>
    </reaction>
</comment>
<dbReference type="Proteomes" id="UP000266441">
    <property type="component" value="Unassembled WGS sequence"/>
</dbReference>
<evidence type="ECO:0000256" key="8">
    <source>
        <dbReference type="ARBA" id="ARBA00037071"/>
    </source>
</evidence>
<dbReference type="GO" id="GO:0042026">
    <property type="term" value="P:protein refolding"/>
    <property type="evidence" value="ECO:0007669"/>
    <property type="project" value="UniProtKB-ARBA"/>
</dbReference>
<dbReference type="Gene3D" id="3.10.50.40">
    <property type="match status" value="1"/>
</dbReference>
<evidence type="ECO:0000259" key="11">
    <source>
        <dbReference type="PROSITE" id="PS50059"/>
    </source>
</evidence>
<name>A0A399D1I9_9BACT</name>
<dbReference type="EMBL" id="QWET01000006">
    <property type="protein sequence ID" value="RIH65519.1"/>
    <property type="molecule type" value="Genomic_DNA"/>
</dbReference>
<dbReference type="Gene3D" id="2.40.10.330">
    <property type="match status" value="1"/>
</dbReference>
<gene>
    <name evidence="12" type="ORF">D1164_09240</name>
</gene>
<dbReference type="InterPro" id="IPR046357">
    <property type="entry name" value="PPIase_dom_sf"/>
</dbReference>
<evidence type="ECO:0000256" key="7">
    <source>
        <dbReference type="ARBA" id="ARBA00023235"/>
    </source>
</evidence>
<dbReference type="OrthoDB" id="9808891at2"/>
<dbReference type="Pfam" id="PF00254">
    <property type="entry name" value="FKBP_C"/>
    <property type="match status" value="1"/>
</dbReference>
<keyword evidence="6" id="KW-0143">Chaperone</keyword>
<dbReference type="InterPro" id="IPR048261">
    <property type="entry name" value="SlpA/SlyD-like_ins_sf"/>
</dbReference>
<dbReference type="PANTHER" id="PTHR47861:SF3">
    <property type="entry name" value="FKBP-TYPE PEPTIDYL-PROLYL CIS-TRANS ISOMERASE SLYD"/>
    <property type="match status" value="1"/>
</dbReference>
<keyword evidence="4" id="KW-0963">Cytoplasm</keyword>
<comment type="subcellular location">
    <subcellularLocation>
        <location evidence="2">Cytoplasm</location>
    </subcellularLocation>
</comment>
<evidence type="ECO:0000256" key="4">
    <source>
        <dbReference type="ARBA" id="ARBA00022490"/>
    </source>
</evidence>
<protein>
    <recommendedName>
        <fullName evidence="10">Peptidyl-prolyl cis-trans isomerase</fullName>
        <ecNumber evidence="10">5.2.1.8</ecNumber>
    </recommendedName>
</protein>
<dbReference type="AlphaFoldDB" id="A0A399D1I9"/>
<sequence length="194" mass="20822">MEISKHSMVTLTYDLHIEDERGEVIERATEEKPLQFLFGAGLMLPKFESHLSGLKTGEDFSIRLAKTDAYGDVNQDAIVELPKHVFLVDGNFDDELISVGNTVPMMSSNGQRLNGLVLEINDETIKMDFNHPLAGEDLFFAGKVLEVREASDEELAQILSGGGCGCGDGGCGSDDGGCGSDHEDHNHGGCGCGC</sequence>
<comment type="caution">
    <text evidence="12">The sequence shown here is derived from an EMBL/GenBank/DDBJ whole genome shotgun (WGS) entry which is preliminary data.</text>
</comment>
<dbReference type="GO" id="GO:0005737">
    <property type="term" value="C:cytoplasm"/>
    <property type="evidence" value="ECO:0007669"/>
    <property type="project" value="UniProtKB-SubCell"/>
</dbReference>
<keyword evidence="13" id="KW-1185">Reference proteome</keyword>
<dbReference type="EC" id="5.2.1.8" evidence="10"/>
<evidence type="ECO:0000256" key="9">
    <source>
        <dbReference type="PROSITE-ProRule" id="PRU00277"/>
    </source>
</evidence>
<evidence type="ECO:0000313" key="13">
    <source>
        <dbReference type="Proteomes" id="UP000266441"/>
    </source>
</evidence>
<keyword evidence="7 9" id="KW-0413">Isomerase</keyword>
<evidence type="ECO:0000256" key="6">
    <source>
        <dbReference type="ARBA" id="ARBA00023186"/>
    </source>
</evidence>
<accession>A0A399D1I9</accession>
<dbReference type="SUPFAM" id="SSF54534">
    <property type="entry name" value="FKBP-like"/>
    <property type="match status" value="1"/>
</dbReference>
<evidence type="ECO:0000256" key="3">
    <source>
        <dbReference type="ARBA" id="ARBA00006577"/>
    </source>
</evidence>
<dbReference type="InterPro" id="IPR001179">
    <property type="entry name" value="PPIase_FKBP_dom"/>
</dbReference>
<evidence type="ECO:0000256" key="2">
    <source>
        <dbReference type="ARBA" id="ARBA00004496"/>
    </source>
</evidence>
<proteinExistence type="inferred from homology"/>
<feature type="domain" description="PPIase FKBP-type" evidence="11">
    <location>
        <begin position="6"/>
        <end position="88"/>
    </location>
</feature>
<keyword evidence="5 9" id="KW-0697">Rotamase</keyword>
<evidence type="ECO:0000256" key="10">
    <source>
        <dbReference type="RuleBase" id="RU003915"/>
    </source>
</evidence>
<evidence type="ECO:0000256" key="5">
    <source>
        <dbReference type="ARBA" id="ARBA00023110"/>
    </source>
</evidence>
<evidence type="ECO:0000256" key="1">
    <source>
        <dbReference type="ARBA" id="ARBA00000971"/>
    </source>
</evidence>
<comment type="function">
    <text evidence="8">Also involved in hydrogenase metallocenter assembly, probably by participating in the nickel insertion step. This function in hydrogenase biosynthesis requires chaperone activity and the presence of the metal-binding domain, but not PPIase activity.</text>
</comment>
<evidence type="ECO:0000313" key="12">
    <source>
        <dbReference type="EMBL" id="RIH65519.1"/>
    </source>
</evidence>
<reference evidence="12 13" key="1">
    <citation type="journal article" date="2015" name="Int. J. Syst. Evol. Microbiol.">
        <title>Mariniphaga sediminis sp. nov., isolated from coastal sediment.</title>
        <authorList>
            <person name="Wang F.Q."/>
            <person name="Shen Q.Y."/>
            <person name="Chen G.J."/>
            <person name="Du Z.J."/>
        </authorList>
    </citation>
    <scope>NUCLEOTIDE SEQUENCE [LARGE SCALE GENOMIC DNA]</scope>
    <source>
        <strain evidence="12 13">SY21</strain>
    </source>
</reference>
<dbReference type="GO" id="GO:0003755">
    <property type="term" value="F:peptidyl-prolyl cis-trans isomerase activity"/>
    <property type="evidence" value="ECO:0007669"/>
    <property type="project" value="UniProtKB-UniRule"/>
</dbReference>
<dbReference type="PANTHER" id="PTHR47861">
    <property type="entry name" value="FKBP-TYPE PEPTIDYL-PROLYL CIS-TRANS ISOMERASE SLYD"/>
    <property type="match status" value="1"/>
</dbReference>
<comment type="similarity">
    <text evidence="3 10">Belongs to the FKBP-type PPIase family.</text>
</comment>
<organism evidence="12 13">
    <name type="scientific">Mariniphaga sediminis</name>
    <dbReference type="NCBI Taxonomy" id="1628158"/>
    <lineage>
        <taxon>Bacteria</taxon>
        <taxon>Pseudomonadati</taxon>
        <taxon>Bacteroidota</taxon>
        <taxon>Bacteroidia</taxon>
        <taxon>Marinilabiliales</taxon>
        <taxon>Prolixibacteraceae</taxon>
        <taxon>Mariniphaga</taxon>
    </lineage>
</organism>